<evidence type="ECO:0000313" key="2">
    <source>
        <dbReference type="Proteomes" id="UP001160148"/>
    </source>
</evidence>
<dbReference type="PANTHER" id="PTHR31912:SF34">
    <property type="entry name" value="NOTOCHORD-RELATED PROTEIN"/>
    <property type="match status" value="1"/>
</dbReference>
<reference evidence="1 2" key="1">
    <citation type="submission" date="2023-01" db="EMBL/GenBank/DDBJ databases">
        <authorList>
            <person name="Whitehead M."/>
        </authorList>
    </citation>
    <scope>NUCLEOTIDE SEQUENCE [LARGE SCALE GENOMIC DNA]</scope>
</reference>
<name>A0AAV0XTW7_9HEMI</name>
<sequence>MYNDVSVTGIKEPCIWNDVGSFNVTTNYSVDIMHDMAEGVCKYDVGLILKEMIYNLKYFSLDTLNNRIESFNYGPVDIRSRPTLITDTSLKREGYLKMSASEMLCLTKYLGLIIGDLVPEESELWNLYILLKKILDIIFCKWIQNQDVILLQSIITEHHELYKTLFQNILQPKHHHMVHYPLIIKNSGPLSLFWSMRFEAKHKELKETAHSNTSRKNIT</sequence>
<organism evidence="1 2">
    <name type="scientific">Macrosiphum euphorbiae</name>
    <name type="common">potato aphid</name>
    <dbReference type="NCBI Taxonomy" id="13131"/>
    <lineage>
        <taxon>Eukaryota</taxon>
        <taxon>Metazoa</taxon>
        <taxon>Ecdysozoa</taxon>
        <taxon>Arthropoda</taxon>
        <taxon>Hexapoda</taxon>
        <taxon>Insecta</taxon>
        <taxon>Pterygota</taxon>
        <taxon>Neoptera</taxon>
        <taxon>Paraneoptera</taxon>
        <taxon>Hemiptera</taxon>
        <taxon>Sternorrhyncha</taxon>
        <taxon>Aphidomorpha</taxon>
        <taxon>Aphidoidea</taxon>
        <taxon>Aphididae</taxon>
        <taxon>Macrosiphini</taxon>
        <taxon>Macrosiphum</taxon>
    </lineage>
</organism>
<dbReference type="EMBL" id="CARXXK010001017">
    <property type="protein sequence ID" value="CAI6372005.1"/>
    <property type="molecule type" value="Genomic_DNA"/>
</dbReference>
<comment type="caution">
    <text evidence="1">The sequence shown here is derived from an EMBL/GenBank/DDBJ whole genome shotgun (WGS) entry which is preliminary data.</text>
</comment>
<dbReference type="PANTHER" id="PTHR31912">
    <property type="entry name" value="IP13529P"/>
    <property type="match status" value="1"/>
</dbReference>
<protein>
    <submittedName>
        <fullName evidence="1">Uncharacterized protein</fullName>
    </submittedName>
</protein>
<accession>A0AAV0XTW7</accession>
<evidence type="ECO:0000313" key="1">
    <source>
        <dbReference type="EMBL" id="CAI6372005.1"/>
    </source>
</evidence>
<dbReference type="AlphaFoldDB" id="A0AAV0XTW7"/>
<dbReference type="Proteomes" id="UP001160148">
    <property type="component" value="Unassembled WGS sequence"/>
</dbReference>
<proteinExistence type="predicted"/>
<gene>
    <name evidence="1" type="ORF">MEUPH1_LOCUS25942</name>
</gene>
<keyword evidence="2" id="KW-1185">Reference proteome</keyword>